<dbReference type="EMBL" id="CP020814">
    <property type="protein sequence ID" value="ARK32703.1"/>
    <property type="molecule type" value="Genomic_DNA"/>
</dbReference>
<dbReference type="KEGG" id="bkw:BkAM31D_24175"/>
<accession>A0A1X9MK91</accession>
<dbReference type="Proteomes" id="UP000193006">
    <property type="component" value="Chromosome"/>
</dbReference>
<sequence length="161" mass="19120">MKIENLFLKLINFISILLLPFAIIKRPLKDWIIVYLVSCMGNSFADRFLVSRGYLKYKVRPFPHRVTIHLPFDFLHFPLFLLYYNQWTLHSKPLGIILKLFPFLIPQIIIETIAERRTDLISWKRGWNWQHSIISMACKYLLCRGIIASIRVLNNKETSIT</sequence>
<dbReference type="InterPro" id="IPR048147">
    <property type="entry name" value="CBO0543-like"/>
</dbReference>
<proteinExistence type="predicted"/>
<keyword evidence="1" id="KW-0472">Membrane</keyword>
<evidence type="ECO:0000313" key="3">
    <source>
        <dbReference type="Proteomes" id="UP000193006"/>
    </source>
</evidence>
<evidence type="ECO:0000256" key="1">
    <source>
        <dbReference type="SAM" id="Phobius"/>
    </source>
</evidence>
<keyword evidence="1" id="KW-1133">Transmembrane helix</keyword>
<organism evidence="2 3">
    <name type="scientific">Halalkalibacter krulwichiae</name>
    <dbReference type="NCBI Taxonomy" id="199441"/>
    <lineage>
        <taxon>Bacteria</taxon>
        <taxon>Bacillati</taxon>
        <taxon>Bacillota</taxon>
        <taxon>Bacilli</taxon>
        <taxon>Bacillales</taxon>
        <taxon>Bacillaceae</taxon>
        <taxon>Halalkalibacter</taxon>
    </lineage>
</organism>
<dbReference type="AlphaFoldDB" id="A0A1X9MK91"/>
<dbReference type="NCBIfam" id="NF041644">
    <property type="entry name" value="CBO0543_fam"/>
    <property type="match status" value="1"/>
</dbReference>
<reference evidence="2 3" key="1">
    <citation type="submission" date="2017-04" db="EMBL/GenBank/DDBJ databases">
        <title>Bacillus krulwichiae AM31D Genome sequencing and assembly.</title>
        <authorList>
            <person name="Krulwich T.A."/>
            <person name="Anastor L."/>
            <person name="Ehrlich R."/>
            <person name="Ehrlich G.D."/>
            <person name="Janto B."/>
        </authorList>
    </citation>
    <scope>NUCLEOTIDE SEQUENCE [LARGE SCALE GENOMIC DNA]</scope>
    <source>
        <strain evidence="2 3">AM31D</strain>
    </source>
</reference>
<keyword evidence="3" id="KW-1185">Reference proteome</keyword>
<protein>
    <submittedName>
        <fullName evidence="2">Uncharacterized protein</fullName>
    </submittedName>
</protein>
<evidence type="ECO:0000313" key="2">
    <source>
        <dbReference type="EMBL" id="ARK32703.1"/>
    </source>
</evidence>
<dbReference type="STRING" id="199441.BkAM31D_24175"/>
<feature type="transmembrane region" description="Helical" evidence="1">
    <location>
        <begin position="7"/>
        <end position="25"/>
    </location>
</feature>
<gene>
    <name evidence="2" type="ORF">BkAM31D_24175</name>
</gene>
<keyword evidence="1" id="KW-0812">Transmembrane</keyword>
<name>A0A1X9MK91_9BACI</name>